<comment type="subcellular location">
    <subcellularLocation>
        <location evidence="1">Cell membrane</location>
        <topology evidence="1">Multi-pass membrane protein</topology>
    </subcellularLocation>
</comment>
<reference evidence="8 9" key="1">
    <citation type="submission" date="2015-01" db="EMBL/GenBank/DDBJ databases">
        <title>Vibrio sp. C94 JCM 19241 whole genome shotgun sequence.</title>
        <authorList>
            <person name="Sawabe T."/>
            <person name="Meirelles P."/>
            <person name="Feng G."/>
            <person name="Sayaka M."/>
            <person name="Hattori M."/>
            <person name="Ohkuma M."/>
        </authorList>
    </citation>
    <scope>NUCLEOTIDE SEQUENCE [LARGE SCALE GENOMIC DNA]</scope>
    <source>
        <strain evidence="9">JCM 19241</strain>
    </source>
</reference>
<evidence type="ECO:0000256" key="2">
    <source>
        <dbReference type="ARBA" id="ARBA00022475"/>
    </source>
</evidence>
<keyword evidence="5 6" id="KW-0472">Membrane</keyword>
<dbReference type="InterPro" id="IPR042094">
    <property type="entry name" value="T2SS_GspF_sf"/>
</dbReference>
<keyword evidence="4 6" id="KW-1133">Transmembrane helix</keyword>
<protein>
    <submittedName>
        <fullName evidence="8">Flp pilus assembly protein tadB</fullName>
    </submittedName>
</protein>
<feature type="domain" description="Type II secretion system protein GspF" evidence="7">
    <location>
        <begin position="136"/>
        <end position="246"/>
    </location>
</feature>
<sequence length="259" mass="29343">MELWVMIGLGFAALGFWIAKRKPDPRFVFLEQESKGRVTQELTAVNMKGLTQNNFLQELTNLYNVIKASLGRFAELKILAFLIVVNGAALYVNERWLDFSYLTFNSGATTVAAFFALRFITEKRKKAFENDFPDALNILMSAVTAGESINSAFAYVGKVADNDVGREFKDISDRMKLGESIETIFDRSCKRFPYPPFLFFVITIRANMERGGQLKSVLGKLIRVLIEARNLEKKKMAMTSEARISAKIVAQYHLLLCFC</sequence>
<organism evidence="8 9">
    <name type="scientific">Vibrio ishigakensis</name>
    <dbReference type="NCBI Taxonomy" id="1481914"/>
    <lineage>
        <taxon>Bacteria</taxon>
        <taxon>Pseudomonadati</taxon>
        <taxon>Pseudomonadota</taxon>
        <taxon>Gammaproteobacteria</taxon>
        <taxon>Vibrionales</taxon>
        <taxon>Vibrionaceae</taxon>
        <taxon>Vibrio</taxon>
    </lineage>
</organism>
<name>A0A0B8QDZ9_9VIBR</name>
<evidence type="ECO:0000256" key="3">
    <source>
        <dbReference type="ARBA" id="ARBA00022692"/>
    </source>
</evidence>
<dbReference type="GO" id="GO:0005886">
    <property type="term" value="C:plasma membrane"/>
    <property type="evidence" value="ECO:0007669"/>
    <property type="project" value="UniProtKB-SubCell"/>
</dbReference>
<evidence type="ECO:0000256" key="5">
    <source>
        <dbReference type="ARBA" id="ARBA00023136"/>
    </source>
</evidence>
<dbReference type="InterPro" id="IPR018076">
    <property type="entry name" value="T2SS_GspF_dom"/>
</dbReference>
<feature type="transmembrane region" description="Helical" evidence="6">
    <location>
        <begin position="99"/>
        <end position="120"/>
    </location>
</feature>
<dbReference type="Proteomes" id="UP000031666">
    <property type="component" value="Unassembled WGS sequence"/>
</dbReference>
<dbReference type="Gene3D" id="1.20.81.30">
    <property type="entry name" value="Type II secretion system (T2SS), domain F"/>
    <property type="match status" value="1"/>
</dbReference>
<dbReference type="AlphaFoldDB" id="A0A0B8QDZ9"/>
<evidence type="ECO:0000313" key="9">
    <source>
        <dbReference type="Proteomes" id="UP000031666"/>
    </source>
</evidence>
<evidence type="ECO:0000259" key="7">
    <source>
        <dbReference type="Pfam" id="PF00482"/>
    </source>
</evidence>
<dbReference type="Pfam" id="PF00482">
    <property type="entry name" value="T2SSF"/>
    <property type="match status" value="1"/>
</dbReference>
<dbReference type="STRING" id="1481914.JCM19241_2843"/>
<evidence type="ECO:0000256" key="6">
    <source>
        <dbReference type="SAM" id="Phobius"/>
    </source>
</evidence>
<evidence type="ECO:0000256" key="4">
    <source>
        <dbReference type="ARBA" id="ARBA00022989"/>
    </source>
</evidence>
<dbReference type="PANTHER" id="PTHR35007">
    <property type="entry name" value="INTEGRAL MEMBRANE PROTEIN-RELATED"/>
    <property type="match status" value="1"/>
</dbReference>
<comment type="caution">
    <text evidence="8">The sequence shown here is derived from an EMBL/GenBank/DDBJ whole genome shotgun (WGS) entry which is preliminary data.</text>
</comment>
<dbReference type="EMBL" id="BBSC01000001">
    <property type="protein sequence ID" value="GAM73388.1"/>
    <property type="molecule type" value="Genomic_DNA"/>
</dbReference>
<dbReference type="PANTHER" id="PTHR35007:SF2">
    <property type="entry name" value="PILUS ASSEMBLE PROTEIN"/>
    <property type="match status" value="1"/>
</dbReference>
<gene>
    <name evidence="8" type="ORF">JCM19241_2843</name>
</gene>
<reference evidence="8 9" key="2">
    <citation type="submission" date="2015-01" db="EMBL/GenBank/DDBJ databases">
        <authorList>
            <consortium name="NBRP consortium"/>
            <person name="Sawabe T."/>
            <person name="Meirelles P."/>
            <person name="Feng G."/>
            <person name="Sayaka M."/>
            <person name="Hattori M."/>
            <person name="Ohkuma M."/>
        </authorList>
    </citation>
    <scope>NUCLEOTIDE SEQUENCE [LARGE SCALE GENOMIC DNA]</scope>
    <source>
        <strain evidence="9">JCM 19241</strain>
    </source>
</reference>
<evidence type="ECO:0000313" key="8">
    <source>
        <dbReference type="EMBL" id="GAM73388.1"/>
    </source>
</evidence>
<feature type="transmembrane region" description="Helical" evidence="6">
    <location>
        <begin position="76"/>
        <end position="93"/>
    </location>
</feature>
<proteinExistence type="predicted"/>
<evidence type="ECO:0000256" key="1">
    <source>
        <dbReference type="ARBA" id="ARBA00004651"/>
    </source>
</evidence>
<keyword evidence="3 6" id="KW-0812">Transmembrane</keyword>
<accession>A0A0B8QDZ9</accession>
<keyword evidence="2" id="KW-1003">Cell membrane</keyword>